<accession>A0A935Q1L2</accession>
<protein>
    <submittedName>
        <fullName evidence="1">Tetratricopeptide repeat protein</fullName>
    </submittedName>
</protein>
<reference evidence="1 2" key="1">
    <citation type="submission" date="2020-10" db="EMBL/GenBank/DDBJ databases">
        <title>Connecting structure to function with the recovery of over 1000 high-quality activated sludge metagenome-assembled genomes encoding full-length rRNA genes using long-read sequencing.</title>
        <authorList>
            <person name="Singleton C.M."/>
            <person name="Petriglieri F."/>
            <person name="Kristensen J.M."/>
            <person name="Kirkegaard R.H."/>
            <person name="Michaelsen T.Y."/>
            <person name="Andersen M.H."/>
            <person name="Karst S.M."/>
            <person name="Dueholm M.S."/>
            <person name="Nielsen P.H."/>
            <person name="Albertsen M."/>
        </authorList>
    </citation>
    <scope>NUCLEOTIDE SEQUENCE [LARGE SCALE GENOMIC DNA]</scope>
    <source>
        <strain evidence="1">EsbW_18-Q3-R4-48_BATAC.285</strain>
    </source>
</reference>
<proteinExistence type="predicted"/>
<evidence type="ECO:0000313" key="1">
    <source>
        <dbReference type="EMBL" id="MBK7676288.1"/>
    </source>
</evidence>
<dbReference type="InterPro" id="IPR011990">
    <property type="entry name" value="TPR-like_helical_dom_sf"/>
</dbReference>
<dbReference type="EMBL" id="JADJMH010000018">
    <property type="protein sequence ID" value="MBK7676288.1"/>
    <property type="molecule type" value="Genomic_DNA"/>
</dbReference>
<dbReference type="AlphaFoldDB" id="A0A935Q1L2"/>
<dbReference type="Gene3D" id="1.25.40.10">
    <property type="entry name" value="Tetratricopeptide repeat domain"/>
    <property type="match status" value="1"/>
</dbReference>
<name>A0A935Q1L2_9PROT</name>
<dbReference type="Pfam" id="PF13374">
    <property type="entry name" value="TPR_10"/>
    <property type="match status" value="2"/>
</dbReference>
<evidence type="ECO:0000313" key="2">
    <source>
        <dbReference type="Proteomes" id="UP000697998"/>
    </source>
</evidence>
<organism evidence="1 2">
    <name type="scientific">Candidatus Accumulibacter proximus</name>
    <dbReference type="NCBI Taxonomy" id="2954385"/>
    <lineage>
        <taxon>Bacteria</taxon>
        <taxon>Pseudomonadati</taxon>
        <taxon>Pseudomonadota</taxon>
        <taxon>Betaproteobacteria</taxon>
        <taxon>Candidatus Accumulibacter</taxon>
    </lineage>
</organism>
<sequence length="82" mass="8828">MLQAQGKLTEAEAAYIDDLSISRRLVELDPGNTGRHQDLAATLDRLAEVLQAQWKLGEAQAAASEALAIRRRLDGENPTSAG</sequence>
<comment type="caution">
    <text evidence="1">The sequence shown here is derived from an EMBL/GenBank/DDBJ whole genome shotgun (WGS) entry which is preliminary data.</text>
</comment>
<gene>
    <name evidence="1" type="ORF">IPJ27_16910</name>
</gene>
<dbReference type="Proteomes" id="UP000697998">
    <property type="component" value="Unassembled WGS sequence"/>
</dbReference>
<dbReference type="SUPFAM" id="SSF48452">
    <property type="entry name" value="TPR-like"/>
    <property type="match status" value="1"/>
</dbReference>